<name>A0AAQ4FMH6_AMBAM</name>
<evidence type="ECO:0000313" key="2">
    <source>
        <dbReference type="EMBL" id="KAK8787682.1"/>
    </source>
</evidence>
<dbReference type="EMBL" id="JARKHS020001561">
    <property type="protein sequence ID" value="KAK8787682.1"/>
    <property type="molecule type" value="Genomic_DNA"/>
</dbReference>
<evidence type="ECO:0000256" key="1">
    <source>
        <dbReference type="SAM" id="MobiDB-lite"/>
    </source>
</evidence>
<dbReference type="AlphaFoldDB" id="A0AAQ4FMH6"/>
<sequence length="69" mass="7339">MEATAARNRRPPTCCRAHSRAGTLHGSARVTPTGARRRAAGRQAGPPGRRIRGPAWSGTLEEPLARRAA</sequence>
<proteinExistence type="predicted"/>
<dbReference type="Proteomes" id="UP001321473">
    <property type="component" value="Unassembled WGS sequence"/>
</dbReference>
<accession>A0AAQ4FMH6</accession>
<keyword evidence="3" id="KW-1185">Reference proteome</keyword>
<protein>
    <submittedName>
        <fullName evidence="2">Uncharacterized protein</fullName>
    </submittedName>
</protein>
<reference evidence="2 3" key="1">
    <citation type="journal article" date="2023" name="Arcadia Sci">
        <title>De novo assembly of a long-read Amblyomma americanum tick genome.</title>
        <authorList>
            <person name="Chou S."/>
            <person name="Poskanzer K.E."/>
            <person name="Rollins M."/>
            <person name="Thuy-Boun P.S."/>
        </authorList>
    </citation>
    <scope>NUCLEOTIDE SEQUENCE [LARGE SCALE GENOMIC DNA]</scope>
    <source>
        <strain evidence="2">F_SG_1</strain>
        <tissue evidence="2">Salivary glands</tissue>
    </source>
</reference>
<feature type="region of interest" description="Disordered" evidence="1">
    <location>
        <begin position="1"/>
        <end position="69"/>
    </location>
</feature>
<gene>
    <name evidence="2" type="ORF">V5799_022543</name>
</gene>
<comment type="caution">
    <text evidence="2">The sequence shown here is derived from an EMBL/GenBank/DDBJ whole genome shotgun (WGS) entry which is preliminary data.</text>
</comment>
<organism evidence="2 3">
    <name type="scientific">Amblyomma americanum</name>
    <name type="common">Lone star tick</name>
    <dbReference type="NCBI Taxonomy" id="6943"/>
    <lineage>
        <taxon>Eukaryota</taxon>
        <taxon>Metazoa</taxon>
        <taxon>Ecdysozoa</taxon>
        <taxon>Arthropoda</taxon>
        <taxon>Chelicerata</taxon>
        <taxon>Arachnida</taxon>
        <taxon>Acari</taxon>
        <taxon>Parasitiformes</taxon>
        <taxon>Ixodida</taxon>
        <taxon>Ixodoidea</taxon>
        <taxon>Ixodidae</taxon>
        <taxon>Amblyomminae</taxon>
        <taxon>Amblyomma</taxon>
    </lineage>
</organism>
<evidence type="ECO:0000313" key="3">
    <source>
        <dbReference type="Proteomes" id="UP001321473"/>
    </source>
</evidence>